<evidence type="ECO:0000256" key="9">
    <source>
        <dbReference type="PIRSR" id="PIRSR602401-1"/>
    </source>
</evidence>
<dbReference type="SUPFAM" id="SSF48264">
    <property type="entry name" value="Cytochrome P450"/>
    <property type="match status" value="1"/>
</dbReference>
<evidence type="ECO:0000256" key="4">
    <source>
        <dbReference type="ARBA" id="ARBA00022617"/>
    </source>
</evidence>
<organism evidence="12 13">
    <name type="scientific">Rhizopogon vinicolor AM-OR11-026</name>
    <dbReference type="NCBI Taxonomy" id="1314800"/>
    <lineage>
        <taxon>Eukaryota</taxon>
        <taxon>Fungi</taxon>
        <taxon>Dikarya</taxon>
        <taxon>Basidiomycota</taxon>
        <taxon>Agaricomycotina</taxon>
        <taxon>Agaricomycetes</taxon>
        <taxon>Agaricomycetidae</taxon>
        <taxon>Boletales</taxon>
        <taxon>Suillineae</taxon>
        <taxon>Rhizopogonaceae</taxon>
        <taxon>Rhizopogon</taxon>
    </lineage>
</organism>
<evidence type="ECO:0000256" key="7">
    <source>
        <dbReference type="ARBA" id="ARBA00023004"/>
    </source>
</evidence>
<dbReference type="PRINTS" id="PR00463">
    <property type="entry name" value="EP450I"/>
</dbReference>
<accession>A0A1B7N3Z5</accession>
<keyword evidence="5 9" id="KW-0479">Metal-binding</keyword>
<comment type="pathway">
    <text evidence="2">Secondary metabolite biosynthesis.</text>
</comment>
<reference evidence="12 13" key="1">
    <citation type="submission" date="2016-06" db="EMBL/GenBank/DDBJ databases">
        <title>Comparative genomics of the ectomycorrhizal sister species Rhizopogon vinicolor and Rhizopogon vesiculosus (Basidiomycota: Boletales) reveals a divergence of the mating type B locus.</title>
        <authorList>
            <consortium name="DOE Joint Genome Institute"/>
            <person name="Mujic A.B."/>
            <person name="Kuo A."/>
            <person name="Tritt A."/>
            <person name="Lipzen A."/>
            <person name="Chen C."/>
            <person name="Johnson J."/>
            <person name="Sharma A."/>
            <person name="Barry K."/>
            <person name="Grigoriev I.V."/>
            <person name="Spatafora J.W."/>
        </authorList>
    </citation>
    <scope>NUCLEOTIDE SEQUENCE [LARGE SCALE GENOMIC DNA]</scope>
    <source>
        <strain evidence="12 13">AM-OR11-026</strain>
    </source>
</reference>
<evidence type="ECO:0000256" key="1">
    <source>
        <dbReference type="ARBA" id="ARBA00001971"/>
    </source>
</evidence>
<keyword evidence="11" id="KW-0472">Membrane</keyword>
<evidence type="ECO:0000313" key="13">
    <source>
        <dbReference type="Proteomes" id="UP000092154"/>
    </source>
</evidence>
<dbReference type="AlphaFoldDB" id="A0A1B7N3Z5"/>
<keyword evidence="11" id="KW-0812">Transmembrane</keyword>
<evidence type="ECO:0000256" key="3">
    <source>
        <dbReference type="ARBA" id="ARBA00010617"/>
    </source>
</evidence>
<evidence type="ECO:0000256" key="11">
    <source>
        <dbReference type="SAM" id="Phobius"/>
    </source>
</evidence>
<evidence type="ECO:0000256" key="2">
    <source>
        <dbReference type="ARBA" id="ARBA00005179"/>
    </source>
</evidence>
<keyword evidence="8 10" id="KW-0503">Monooxygenase</keyword>
<dbReference type="OrthoDB" id="2789670at2759"/>
<keyword evidence="4 9" id="KW-0349">Heme</keyword>
<keyword evidence="11" id="KW-1133">Transmembrane helix</keyword>
<evidence type="ECO:0000256" key="10">
    <source>
        <dbReference type="RuleBase" id="RU000461"/>
    </source>
</evidence>
<dbReference type="InterPro" id="IPR001128">
    <property type="entry name" value="Cyt_P450"/>
</dbReference>
<evidence type="ECO:0000256" key="8">
    <source>
        <dbReference type="ARBA" id="ARBA00023033"/>
    </source>
</evidence>
<dbReference type="CDD" id="cd11065">
    <property type="entry name" value="CYP64-like"/>
    <property type="match status" value="1"/>
</dbReference>
<dbReference type="InterPro" id="IPR002401">
    <property type="entry name" value="Cyt_P450_E_grp-I"/>
</dbReference>
<dbReference type="InParanoid" id="A0A1B7N3Z5"/>
<dbReference type="STRING" id="1314800.A0A1B7N3Z5"/>
<dbReference type="PROSITE" id="PS00086">
    <property type="entry name" value="CYTOCHROME_P450"/>
    <property type="match status" value="1"/>
</dbReference>
<evidence type="ECO:0000256" key="5">
    <source>
        <dbReference type="ARBA" id="ARBA00022723"/>
    </source>
</evidence>
<name>A0A1B7N3Z5_9AGAM</name>
<keyword evidence="6 10" id="KW-0560">Oxidoreductase</keyword>
<feature type="binding site" description="axial binding residue" evidence="9">
    <location>
        <position position="449"/>
    </location>
    <ligand>
        <name>heme</name>
        <dbReference type="ChEBI" id="CHEBI:30413"/>
    </ligand>
    <ligandPart>
        <name>Fe</name>
        <dbReference type="ChEBI" id="CHEBI:18248"/>
    </ligandPart>
</feature>
<protein>
    <submittedName>
        <fullName evidence="12">Cytochrome P450</fullName>
    </submittedName>
</protein>
<dbReference type="Proteomes" id="UP000092154">
    <property type="component" value="Unassembled WGS sequence"/>
</dbReference>
<sequence length="527" mass="59296">MIDAGPVFYLATLAFLLTVSGLLSWCRKFWDRRSRPPLPPGPPSFPIVGSVLSLDDPTRPWLGFNVWKYTYGDIIYARLLSKPIVVVNSEEVAHDLFDLRSAIYSDKPRSIMHEPFSLDCTIGVMPYGDRWRLHRRIFHQPFRRAAVPIYYPVLLRSAHRMLSGFLQDPAEYSSHFQMFPSSFILSTVYDYEPKTKDDHLVHGILRYVELASANLGLGAVMVMETFPLLLRLPTWFPLATFKRAAVNSSQTFHSVKDVAFQDVKERMSTGRVAPCLVADNLNRMSGFADDIFTEAVKEAAFVAFGAASETTVGTLLVFLLAMVLHPEVQAKAQADIDRVVGKDRLPDFDDRPALPYVEAIMRETLRWHPVFPLGVPHATTTSDIYKGYFIPEGVTVIANIWQAHTTAMTHNEKKYPSPDEFKPERFLHEDGSLTSDSMSLAFGWGRRACVGRHIADAALWIAIASFLATFSVHKALDEHGEEIPVIPKFSPGLTSHPETFPCRIVPRFQDASLEKLMQLTGLVAEQL</sequence>
<dbReference type="PANTHER" id="PTHR46300:SF7">
    <property type="entry name" value="P450, PUTATIVE (EUROFUNG)-RELATED"/>
    <property type="match status" value="1"/>
</dbReference>
<dbReference type="GO" id="GO:0016705">
    <property type="term" value="F:oxidoreductase activity, acting on paired donors, with incorporation or reduction of molecular oxygen"/>
    <property type="evidence" value="ECO:0007669"/>
    <property type="project" value="InterPro"/>
</dbReference>
<dbReference type="GO" id="GO:0004497">
    <property type="term" value="F:monooxygenase activity"/>
    <property type="evidence" value="ECO:0007669"/>
    <property type="project" value="UniProtKB-KW"/>
</dbReference>
<comment type="similarity">
    <text evidence="3 10">Belongs to the cytochrome P450 family.</text>
</comment>
<keyword evidence="13" id="KW-1185">Reference proteome</keyword>
<dbReference type="InterPro" id="IPR036396">
    <property type="entry name" value="Cyt_P450_sf"/>
</dbReference>
<evidence type="ECO:0000256" key="6">
    <source>
        <dbReference type="ARBA" id="ARBA00023002"/>
    </source>
</evidence>
<gene>
    <name evidence="12" type="ORF">K503DRAFT_855923</name>
</gene>
<dbReference type="PRINTS" id="PR00385">
    <property type="entry name" value="P450"/>
</dbReference>
<proteinExistence type="inferred from homology"/>
<feature type="transmembrane region" description="Helical" evidence="11">
    <location>
        <begin position="6"/>
        <end position="26"/>
    </location>
</feature>
<comment type="cofactor">
    <cofactor evidence="1 9">
        <name>heme</name>
        <dbReference type="ChEBI" id="CHEBI:30413"/>
    </cofactor>
</comment>
<keyword evidence="7 9" id="KW-0408">Iron</keyword>
<evidence type="ECO:0000313" key="12">
    <source>
        <dbReference type="EMBL" id="OAX39577.1"/>
    </source>
</evidence>
<dbReference type="Gene3D" id="1.10.630.10">
    <property type="entry name" value="Cytochrome P450"/>
    <property type="match status" value="1"/>
</dbReference>
<dbReference type="EMBL" id="KV448244">
    <property type="protein sequence ID" value="OAX39577.1"/>
    <property type="molecule type" value="Genomic_DNA"/>
</dbReference>
<dbReference type="GO" id="GO:0005506">
    <property type="term" value="F:iron ion binding"/>
    <property type="evidence" value="ECO:0007669"/>
    <property type="project" value="InterPro"/>
</dbReference>
<dbReference type="GO" id="GO:0020037">
    <property type="term" value="F:heme binding"/>
    <property type="evidence" value="ECO:0007669"/>
    <property type="project" value="InterPro"/>
</dbReference>
<dbReference type="InterPro" id="IPR050364">
    <property type="entry name" value="Cytochrome_P450_fung"/>
</dbReference>
<dbReference type="PANTHER" id="PTHR46300">
    <property type="entry name" value="P450, PUTATIVE (EUROFUNG)-RELATED-RELATED"/>
    <property type="match status" value="1"/>
</dbReference>
<dbReference type="Pfam" id="PF00067">
    <property type="entry name" value="p450"/>
    <property type="match status" value="1"/>
</dbReference>
<dbReference type="InterPro" id="IPR017972">
    <property type="entry name" value="Cyt_P450_CS"/>
</dbReference>